<dbReference type="GO" id="GO:0009307">
    <property type="term" value="P:DNA restriction-modification system"/>
    <property type="evidence" value="ECO:0007669"/>
    <property type="project" value="InterPro"/>
</dbReference>
<dbReference type="AlphaFoldDB" id="A0A0F9JQD0"/>
<evidence type="ECO:0000313" key="1">
    <source>
        <dbReference type="EMBL" id="KKM72099.1"/>
    </source>
</evidence>
<accession>A0A0F9JQD0</accession>
<dbReference type="GO" id="GO:0009007">
    <property type="term" value="F:site-specific DNA-methyltransferase (adenine-specific) activity"/>
    <property type="evidence" value="ECO:0007669"/>
    <property type="project" value="InterPro"/>
</dbReference>
<dbReference type="InterPro" id="IPR008593">
    <property type="entry name" value="Dam_MeTrfase"/>
</dbReference>
<organism evidence="1">
    <name type="scientific">marine sediment metagenome</name>
    <dbReference type="NCBI Taxonomy" id="412755"/>
    <lineage>
        <taxon>unclassified sequences</taxon>
        <taxon>metagenomes</taxon>
        <taxon>ecological metagenomes</taxon>
    </lineage>
</organism>
<evidence type="ECO:0008006" key="2">
    <source>
        <dbReference type="Google" id="ProtNLM"/>
    </source>
</evidence>
<sequence length="181" mass="20234">PPHRPDNPGRCAGGAENAAGRVRTVTWSEVHTSSQSDEWETPADVFMELHKEFNFTLDPCCTLENAKTPRCFTLQEDGLAQPWPGRVFMNPPYGRAIGAWVEKARREAETNAEVVVCLLPARTDTRWWHDHCASAADIRFIKGRLKFGRSKHNAPFPSVVVIFRKNGTLNGARVVQDPLGI</sequence>
<gene>
    <name evidence="1" type="ORF">LCGC14_1424000</name>
</gene>
<feature type="non-terminal residue" evidence="1">
    <location>
        <position position="1"/>
    </location>
</feature>
<proteinExistence type="predicted"/>
<name>A0A0F9JQD0_9ZZZZ</name>
<dbReference type="GO" id="GO:0003677">
    <property type="term" value="F:DNA binding"/>
    <property type="evidence" value="ECO:0007669"/>
    <property type="project" value="InterPro"/>
</dbReference>
<reference evidence="1" key="1">
    <citation type="journal article" date="2015" name="Nature">
        <title>Complex archaea that bridge the gap between prokaryotes and eukaryotes.</title>
        <authorList>
            <person name="Spang A."/>
            <person name="Saw J.H."/>
            <person name="Jorgensen S.L."/>
            <person name="Zaremba-Niedzwiedzka K."/>
            <person name="Martijn J."/>
            <person name="Lind A.E."/>
            <person name="van Eijk R."/>
            <person name="Schleper C."/>
            <person name="Guy L."/>
            <person name="Ettema T.J."/>
        </authorList>
    </citation>
    <scope>NUCLEOTIDE SEQUENCE</scope>
</reference>
<protein>
    <recommendedName>
        <fullName evidence="2">Adenine methyltransferase</fullName>
    </recommendedName>
</protein>
<dbReference type="Pfam" id="PF05869">
    <property type="entry name" value="Dam"/>
    <property type="match status" value="1"/>
</dbReference>
<comment type="caution">
    <text evidence="1">The sequence shown here is derived from an EMBL/GenBank/DDBJ whole genome shotgun (WGS) entry which is preliminary data.</text>
</comment>
<dbReference type="EMBL" id="LAZR01009529">
    <property type="protein sequence ID" value="KKM72099.1"/>
    <property type="molecule type" value="Genomic_DNA"/>
</dbReference>